<evidence type="ECO:0000313" key="1">
    <source>
        <dbReference type="EMBL" id="KAJ8629508.1"/>
    </source>
</evidence>
<dbReference type="Proteomes" id="UP001234297">
    <property type="component" value="Chromosome 7"/>
</dbReference>
<name>A0ACC2L8N0_PERAE</name>
<comment type="caution">
    <text evidence="1">The sequence shown here is derived from an EMBL/GenBank/DDBJ whole genome shotgun (WGS) entry which is preliminary data.</text>
</comment>
<evidence type="ECO:0000313" key="2">
    <source>
        <dbReference type="Proteomes" id="UP001234297"/>
    </source>
</evidence>
<keyword evidence="2" id="KW-1185">Reference proteome</keyword>
<proteinExistence type="predicted"/>
<dbReference type="EMBL" id="CM056815">
    <property type="protein sequence ID" value="KAJ8629508.1"/>
    <property type="molecule type" value="Genomic_DNA"/>
</dbReference>
<accession>A0ACC2L8N0</accession>
<gene>
    <name evidence="1" type="ORF">MRB53_022831</name>
</gene>
<organism evidence="1 2">
    <name type="scientific">Persea americana</name>
    <name type="common">Avocado</name>
    <dbReference type="NCBI Taxonomy" id="3435"/>
    <lineage>
        <taxon>Eukaryota</taxon>
        <taxon>Viridiplantae</taxon>
        <taxon>Streptophyta</taxon>
        <taxon>Embryophyta</taxon>
        <taxon>Tracheophyta</taxon>
        <taxon>Spermatophyta</taxon>
        <taxon>Magnoliopsida</taxon>
        <taxon>Magnoliidae</taxon>
        <taxon>Laurales</taxon>
        <taxon>Lauraceae</taxon>
        <taxon>Persea</taxon>
    </lineage>
</organism>
<protein>
    <submittedName>
        <fullName evidence="1">Uncharacterized protein</fullName>
    </submittedName>
</protein>
<reference evidence="1 2" key="1">
    <citation type="journal article" date="2022" name="Hortic Res">
        <title>A haplotype resolved chromosomal level avocado genome allows analysis of novel avocado genes.</title>
        <authorList>
            <person name="Nath O."/>
            <person name="Fletcher S.J."/>
            <person name="Hayward A."/>
            <person name="Shaw L.M."/>
            <person name="Masouleh A.K."/>
            <person name="Furtado A."/>
            <person name="Henry R.J."/>
            <person name="Mitter N."/>
        </authorList>
    </citation>
    <scope>NUCLEOTIDE SEQUENCE [LARGE SCALE GENOMIC DNA]</scope>
    <source>
        <strain evidence="2">cv. Hass</strain>
    </source>
</reference>
<sequence length="89" mass="9947">MLRAEQQRSDKKATENPVFYCITTASSFKFLLQRGCEEEGFSPVFSPSCREPRFTEDPVLSAPDRTSIGGLCRRWAVAEEEGGLGLQTE</sequence>